<dbReference type="InterPro" id="IPR006439">
    <property type="entry name" value="HAD-SF_hydro_IA"/>
</dbReference>
<dbReference type="Gene3D" id="3.40.50.1820">
    <property type="entry name" value="alpha/beta hydrolase"/>
    <property type="match status" value="1"/>
</dbReference>
<comment type="catalytic activity">
    <reaction evidence="20">
        <text>(9S,10S)-10-hydroxy-9-(phosphooxy)octadecanoate + H2O = (9S,10S)-9,10-dihydroxyoctadecanoate + phosphate</text>
        <dbReference type="Rhea" id="RHEA:16537"/>
        <dbReference type="ChEBI" id="CHEBI:15377"/>
        <dbReference type="ChEBI" id="CHEBI:43474"/>
        <dbReference type="ChEBI" id="CHEBI:58796"/>
        <dbReference type="ChEBI" id="CHEBI:58797"/>
        <dbReference type="EC" id="3.1.3.76"/>
    </reaction>
</comment>
<dbReference type="Pfam" id="PF00702">
    <property type="entry name" value="Hydrolase"/>
    <property type="match status" value="1"/>
</dbReference>
<evidence type="ECO:0000256" key="19">
    <source>
        <dbReference type="ARBA" id="ARBA00038334"/>
    </source>
</evidence>
<keyword evidence="11" id="KW-0058">Aromatic hydrocarbons catabolism</keyword>
<keyword evidence="12 25" id="KW-0378">Hydrolase</keyword>
<organism evidence="25">
    <name type="scientific">Sus scrofa</name>
    <name type="common">Pig</name>
    <dbReference type="NCBI Taxonomy" id="9823"/>
    <lineage>
        <taxon>Eukaryota</taxon>
        <taxon>Metazoa</taxon>
        <taxon>Chordata</taxon>
        <taxon>Craniata</taxon>
        <taxon>Vertebrata</taxon>
        <taxon>Euteleostomi</taxon>
        <taxon>Mammalia</taxon>
        <taxon>Eutheria</taxon>
        <taxon>Laurasiatheria</taxon>
        <taxon>Artiodactyla</taxon>
        <taxon>Suina</taxon>
        <taxon>Suidae</taxon>
        <taxon>Sus</taxon>
    </lineage>
</organism>
<dbReference type="Gene3D" id="1.10.150.240">
    <property type="entry name" value="Putative phosphatase, domain 2"/>
    <property type="match status" value="1"/>
</dbReference>
<dbReference type="InterPro" id="IPR029058">
    <property type="entry name" value="AB_hydrolase_fold"/>
</dbReference>
<dbReference type="SFLD" id="SFLDG01129">
    <property type="entry name" value="C1.5:_HAD__Beta-PGM__Phosphata"/>
    <property type="match status" value="1"/>
</dbReference>
<keyword evidence="18" id="KW-0449">Lipoprotein</keyword>
<dbReference type="PANTHER" id="PTHR47829">
    <property type="entry name" value="HYDROLASE, PUTATIVE (AFU_ORTHOLOGUE AFUA_1G12880)-RELATED"/>
    <property type="match status" value="1"/>
</dbReference>
<dbReference type="SFLD" id="SFLDS00003">
    <property type="entry name" value="Haloacid_Dehalogenase"/>
    <property type="match status" value="1"/>
</dbReference>
<evidence type="ECO:0000256" key="20">
    <source>
        <dbReference type="ARBA" id="ARBA00051289"/>
    </source>
</evidence>
<keyword evidence="15" id="KW-0443">Lipid metabolism</keyword>
<evidence type="ECO:0000256" key="10">
    <source>
        <dbReference type="ARBA" id="ARBA00022723"/>
    </source>
</evidence>
<evidence type="ECO:0000256" key="7">
    <source>
        <dbReference type="ARBA" id="ARBA00022490"/>
    </source>
</evidence>
<dbReference type="GO" id="GO:0009636">
    <property type="term" value="P:response to toxic substance"/>
    <property type="evidence" value="ECO:0007669"/>
    <property type="project" value="UniProtKB-KW"/>
</dbReference>
<evidence type="ECO:0000256" key="14">
    <source>
        <dbReference type="ARBA" id="ARBA00022990"/>
    </source>
</evidence>
<evidence type="ECO:0000256" key="21">
    <source>
        <dbReference type="ARBA" id="ARBA00052977"/>
    </source>
</evidence>
<proteinExistence type="inferred from homology"/>
<comment type="catalytic activity">
    <reaction evidence="1">
        <text>an epoxide + H2O = an ethanediol</text>
        <dbReference type="Rhea" id="RHEA:19037"/>
        <dbReference type="ChEBI" id="CHEBI:15377"/>
        <dbReference type="ChEBI" id="CHEBI:32955"/>
        <dbReference type="ChEBI" id="CHEBI:140594"/>
        <dbReference type="EC" id="3.3.2.10"/>
    </reaction>
</comment>
<dbReference type="EMBL" id="DQIR01128228">
    <property type="protein sequence ID" value="HDA83704.1"/>
    <property type="molecule type" value="Transcribed_RNA"/>
</dbReference>
<evidence type="ECO:0000256" key="2">
    <source>
        <dbReference type="ARBA" id="ARBA00001946"/>
    </source>
</evidence>
<evidence type="ECO:0000256" key="16">
    <source>
        <dbReference type="ARBA" id="ARBA00023140"/>
    </source>
</evidence>
<evidence type="ECO:0000256" key="15">
    <source>
        <dbReference type="ARBA" id="ARBA00023098"/>
    </source>
</evidence>
<evidence type="ECO:0000256" key="4">
    <source>
        <dbReference type="ARBA" id="ARBA00004496"/>
    </source>
</evidence>
<sequence>MALRAAVFDLDGVLALPSITTSWARAEEKLALPRGFLNEAFKKGGQDGSVARVMTGEITFSQWVPFMEEDCRKCAEDSGIRLPENFSVKHIFDKALSEKKINYPMLQAALTLKKKGFSTCILTNNWLDDSAQRGSRAQLMCELRPHFDFLIESCRVGMAKPDPQIYKLMLDTLKAEPNEVVFLDDVGTHLKPVRDLGMATILVRDTDTALRELEKVTGVQLLQTPALPPTSCDPSALSHGYVLIKPGVRLHFVEMGSGPAVCLCHGFPESWFSWRYQIPALAQAGFRVLAVDMKGYGESSAPPEIEEYSLEVLCKDMVTFLNKLGLSQAVFIGHDWGGVLVWNMALFYPERVRAVASLNTPFMPSNPNVSPMEIIKANPVFDYQLYFQEPGVAEAELEQNLDRTFKNFFRAHDEVRGAGRVGNRTGKDGFPGQVGACQGLEMSDLPSFL</sequence>
<dbReference type="GO" id="GO:0046872">
    <property type="term" value="F:metal ion binding"/>
    <property type="evidence" value="ECO:0007669"/>
    <property type="project" value="UniProtKB-KW"/>
</dbReference>
<keyword evidence="9" id="KW-0216">Detoxification</keyword>
<comment type="catalytic activity">
    <reaction evidence="21">
        <text>(14R,15S)-epoxy-(5Z,8Z,11Z)-eicosatrienoate + H2O = (14R,15R)-dihydroxy-(5Z,8Z,11Z)-eicosatrienoate</text>
        <dbReference type="Rhea" id="RHEA:53976"/>
        <dbReference type="ChEBI" id="CHEBI:15377"/>
        <dbReference type="ChEBI" id="CHEBI:131965"/>
        <dbReference type="ChEBI" id="CHEBI:138003"/>
    </reaction>
    <physiologicalReaction direction="left-to-right" evidence="21">
        <dbReference type="Rhea" id="RHEA:53977"/>
    </physiologicalReaction>
</comment>
<dbReference type="FunFam" id="3.40.50.1820:FF:000067">
    <property type="entry name" value="Bifunctional epoxide hydrolase 2"/>
    <property type="match status" value="1"/>
</dbReference>
<evidence type="ECO:0000259" key="24">
    <source>
        <dbReference type="Pfam" id="PF00561"/>
    </source>
</evidence>
<evidence type="ECO:0000256" key="12">
    <source>
        <dbReference type="ARBA" id="ARBA00022801"/>
    </source>
</evidence>
<dbReference type="InterPro" id="IPR052898">
    <property type="entry name" value="ACAD10-like"/>
</dbReference>
<dbReference type="InterPro" id="IPR000073">
    <property type="entry name" value="AB_hydrolase_1"/>
</dbReference>
<name>A0A480MCB6_PIG</name>
<dbReference type="InterPro" id="IPR011945">
    <property type="entry name" value="HAD-SF_ppase_IA/epoxid_hydro_N"/>
</dbReference>
<evidence type="ECO:0000256" key="5">
    <source>
        <dbReference type="ARBA" id="ARBA00011738"/>
    </source>
</evidence>
<dbReference type="GO" id="GO:0005777">
    <property type="term" value="C:peroxisome"/>
    <property type="evidence" value="ECO:0007669"/>
    <property type="project" value="UniProtKB-SubCell"/>
</dbReference>
<keyword evidence="16" id="KW-0576">Peroxisome</keyword>
<dbReference type="EMBL" id="DQIR01174993">
    <property type="protein sequence ID" value="HDB30470.1"/>
    <property type="molecule type" value="Transcribed_RNA"/>
</dbReference>
<dbReference type="EMBL" id="DQIR01082377">
    <property type="protein sequence ID" value="HDA37853.1"/>
    <property type="molecule type" value="Transcribed_RNA"/>
</dbReference>
<dbReference type="PRINTS" id="PR00413">
    <property type="entry name" value="HADHALOGNASE"/>
</dbReference>
<dbReference type="SUPFAM" id="SSF53474">
    <property type="entry name" value="alpha/beta-Hydrolases"/>
    <property type="match status" value="1"/>
</dbReference>
<feature type="domain" description="AB hydrolase-1" evidence="24">
    <location>
        <begin position="259"/>
        <end position="412"/>
    </location>
</feature>
<dbReference type="EMBL" id="DQIR01081929">
    <property type="protein sequence ID" value="HDA37405.1"/>
    <property type="molecule type" value="Transcribed_RNA"/>
</dbReference>
<evidence type="ECO:0000256" key="17">
    <source>
        <dbReference type="ARBA" id="ARBA00023268"/>
    </source>
</evidence>
<comment type="similarity">
    <text evidence="19">Belongs to the AB hydrolase superfamily. Epoxide hydrolase family.</text>
</comment>
<keyword evidence="17" id="KW-0511">Multifunctional enzyme</keyword>
<evidence type="ECO:0000256" key="1">
    <source>
        <dbReference type="ARBA" id="ARBA00001268"/>
    </source>
</evidence>
<keyword evidence="7" id="KW-0963">Cytoplasm</keyword>
<dbReference type="PRINTS" id="PR00111">
    <property type="entry name" value="ABHYDROLASE"/>
</dbReference>
<dbReference type="InterPro" id="IPR036412">
    <property type="entry name" value="HAD-like_sf"/>
</dbReference>
<keyword evidence="13" id="KW-0460">Magnesium</keyword>
<protein>
    <recommendedName>
        <fullName evidence="23">Bifunctional epoxide hydrolase 2</fullName>
        <ecNumber evidence="22">3.1.3.76</ecNumber>
        <ecNumber evidence="6">3.3.2.10</ecNumber>
    </recommendedName>
</protein>
<evidence type="ECO:0000256" key="8">
    <source>
        <dbReference type="ARBA" id="ARBA00022553"/>
    </source>
</evidence>
<dbReference type="FunFam" id="1.10.150.240:FF:000011">
    <property type="entry name" value="Bifunctional epoxide hydrolase 2"/>
    <property type="match status" value="1"/>
</dbReference>
<dbReference type="Pfam" id="PF00561">
    <property type="entry name" value="Abhydrolase_1"/>
    <property type="match status" value="1"/>
</dbReference>
<dbReference type="NCBIfam" id="TIGR02247">
    <property type="entry name" value="HAD-1A3-hyp"/>
    <property type="match status" value="1"/>
</dbReference>
<dbReference type="InterPro" id="IPR023214">
    <property type="entry name" value="HAD_sf"/>
</dbReference>
<evidence type="ECO:0000256" key="3">
    <source>
        <dbReference type="ARBA" id="ARBA00004275"/>
    </source>
</evidence>
<keyword evidence="10" id="KW-0479">Metal-binding</keyword>
<keyword evidence="14" id="KW-0007">Acetylation</keyword>
<dbReference type="AlphaFoldDB" id="A0A480MCB6"/>
<dbReference type="InterPro" id="IPR023198">
    <property type="entry name" value="PGP-like_dom2"/>
</dbReference>
<dbReference type="NCBIfam" id="TIGR01509">
    <property type="entry name" value="HAD-SF-IA-v3"/>
    <property type="match status" value="1"/>
</dbReference>
<dbReference type="GO" id="GO:0004301">
    <property type="term" value="F:epoxide hydrolase activity"/>
    <property type="evidence" value="ECO:0007669"/>
    <property type="project" value="UniProtKB-EC"/>
</dbReference>
<evidence type="ECO:0000256" key="18">
    <source>
        <dbReference type="ARBA" id="ARBA00023288"/>
    </source>
</evidence>
<evidence type="ECO:0000256" key="9">
    <source>
        <dbReference type="ARBA" id="ARBA00022575"/>
    </source>
</evidence>
<evidence type="ECO:0000256" key="11">
    <source>
        <dbReference type="ARBA" id="ARBA00022797"/>
    </source>
</evidence>
<evidence type="ECO:0000256" key="6">
    <source>
        <dbReference type="ARBA" id="ARBA00013006"/>
    </source>
</evidence>
<keyword evidence="8" id="KW-0597">Phosphoprotein</keyword>
<dbReference type="SUPFAM" id="SSF56784">
    <property type="entry name" value="HAD-like"/>
    <property type="match status" value="1"/>
</dbReference>
<comment type="cofactor">
    <cofactor evidence="2">
        <name>Mg(2+)</name>
        <dbReference type="ChEBI" id="CHEBI:18420"/>
    </cofactor>
</comment>
<comment type="subunit">
    <text evidence="5">Homodimer.</text>
</comment>
<evidence type="ECO:0000256" key="13">
    <source>
        <dbReference type="ARBA" id="ARBA00022842"/>
    </source>
</evidence>
<evidence type="ECO:0000256" key="22">
    <source>
        <dbReference type="ARBA" id="ARBA00066597"/>
    </source>
</evidence>
<dbReference type="CDD" id="cd02603">
    <property type="entry name" value="HAD_sEH-N_like"/>
    <property type="match status" value="1"/>
</dbReference>
<comment type="subcellular location">
    <subcellularLocation>
        <location evidence="4">Cytoplasm</location>
    </subcellularLocation>
    <subcellularLocation>
        <location evidence="3">Peroxisome</location>
    </subcellularLocation>
</comment>
<evidence type="ECO:0000256" key="23">
    <source>
        <dbReference type="ARBA" id="ARBA00072563"/>
    </source>
</evidence>
<dbReference type="EC" id="3.3.2.10" evidence="6"/>
<dbReference type="GO" id="GO:0097176">
    <property type="term" value="P:epoxide metabolic process"/>
    <property type="evidence" value="ECO:0007669"/>
    <property type="project" value="UniProtKB-ARBA"/>
</dbReference>
<dbReference type="GO" id="GO:0033885">
    <property type="term" value="F:10-hydroxy-9-(phosphonooxy)octadecanoate phosphatase activity"/>
    <property type="evidence" value="ECO:0007669"/>
    <property type="project" value="UniProtKB-EC"/>
</dbReference>
<evidence type="ECO:0000313" key="25">
    <source>
        <dbReference type="EMBL" id="HDA83704.1"/>
    </source>
</evidence>
<dbReference type="GO" id="GO:0006629">
    <property type="term" value="P:lipid metabolic process"/>
    <property type="evidence" value="ECO:0007669"/>
    <property type="project" value="UniProtKB-KW"/>
</dbReference>
<dbReference type="Gene3D" id="3.40.50.1000">
    <property type="entry name" value="HAD superfamily/HAD-like"/>
    <property type="match status" value="1"/>
</dbReference>
<dbReference type="PANTHER" id="PTHR47829:SF1">
    <property type="entry name" value="HAD FAMILY PHOSPHATASE"/>
    <property type="match status" value="1"/>
</dbReference>
<reference evidence="25" key="1">
    <citation type="journal article" date="2019" name="PeerJ">
        <title>Genes of the pig, Sus scrofa, reconstructed with EvidentialGene.</title>
        <authorList>
            <person name="Gilbert D.G."/>
        </authorList>
    </citation>
    <scope>NUCLEOTIDE SEQUENCE</scope>
</reference>
<dbReference type="EC" id="3.1.3.76" evidence="22"/>
<accession>A0A480MCB6</accession>